<dbReference type="EMBL" id="ADNY01000047">
    <property type="protein sequence ID" value="EFG55158.1"/>
    <property type="molecule type" value="Genomic_DNA"/>
</dbReference>
<accession>D4YUK9</accession>
<name>D4YUK9_9LACO</name>
<sequence length="91" mass="10987">MIDNRNLLNIVARELQEMQDKATIKLLTYKKDRSIIIEKDRAGFSIIEDGYRKVVWTDLNEHEVIKRLKKLQKIEFPRSNKLYLERKKQVE</sequence>
<dbReference type="Proteomes" id="UP000004069">
    <property type="component" value="Unassembled WGS sequence"/>
</dbReference>
<proteinExistence type="predicted"/>
<reference evidence="1 2" key="1">
    <citation type="submission" date="2010-04" db="EMBL/GenBank/DDBJ databases">
        <authorList>
            <person name="Muzny D."/>
            <person name="Qin X."/>
            <person name="Deng J."/>
            <person name="Jiang H."/>
            <person name="Liu Y."/>
            <person name="Qu J."/>
            <person name="Song X.-Z."/>
            <person name="Zhang L."/>
            <person name="Thornton R."/>
            <person name="Coyle M."/>
            <person name="Francisco L."/>
            <person name="Jackson L."/>
            <person name="Javaid M."/>
            <person name="Korchina V."/>
            <person name="Kovar C."/>
            <person name="Mata R."/>
            <person name="Mathew T."/>
            <person name="Ngo R."/>
            <person name="Nguyen L."/>
            <person name="Nguyen N."/>
            <person name="Okwuonu G."/>
            <person name="Ongeri F."/>
            <person name="Pham C."/>
            <person name="Simmons D."/>
            <person name="Wilczek-Boney K."/>
            <person name="Hale W."/>
            <person name="Jakkamsetti A."/>
            <person name="Pham P."/>
            <person name="Ruth R."/>
            <person name="San Lucas F."/>
            <person name="Warren J."/>
            <person name="Zhang J."/>
            <person name="Zhao Z."/>
            <person name="Zhou C."/>
            <person name="Zhu D."/>
            <person name="Lee S."/>
            <person name="Bess C."/>
            <person name="Blankenburg K."/>
            <person name="Forbes L."/>
            <person name="Fu Q."/>
            <person name="Gubbala S."/>
            <person name="Hirani K."/>
            <person name="Jayaseelan J.C."/>
            <person name="Lara F."/>
            <person name="Munidasa M."/>
            <person name="Palculict T."/>
            <person name="Patil S."/>
            <person name="Pu L.-L."/>
            <person name="Saada N."/>
            <person name="Tang L."/>
            <person name="Weissenberger G."/>
            <person name="Zhu Y."/>
            <person name="Hemphill L."/>
            <person name="Shang Y."/>
            <person name="Youmans B."/>
            <person name="Ayvaz T."/>
            <person name="Ross M."/>
            <person name="Santibanez J."/>
            <person name="Aqrawi P."/>
            <person name="Gross S."/>
            <person name="Joshi V."/>
            <person name="Fowler G."/>
            <person name="Nazareth L."/>
            <person name="Reid J."/>
            <person name="Worley K."/>
            <person name="Petrosino J."/>
            <person name="Highlander S."/>
            <person name="Gibbs R."/>
        </authorList>
    </citation>
    <scope>NUCLEOTIDE SEQUENCE [LARGE SCALE GENOMIC DNA]</scope>
    <source>
        <strain evidence="1 2">DSM 11664</strain>
    </source>
</reference>
<dbReference type="OrthoDB" id="2318412at2"/>
<keyword evidence="2" id="KW-1185">Reference proteome</keyword>
<evidence type="ECO:0000313" key="2">
    <source>
        <dbReference type="Proteomes" id="UP000004069"/>
    </source>
</evidence>
<comment type="caution">
    <text evidence="1">The sequence shown here is derived from an EMBL/GenBank/DDBJ whole genome shotgun (WGS) entry which is preliminary data.</text>
</comment>
<gene>
    <name evidence="1" type="ORF">HMPREF0493_1220</name>
</gene>
<organism evidence="1 2">
    <name type="scientific">Lactobacillus amylolyticus DSM 11664</name>
    <dbReference type="NCBI Taxonomy" id="585524"/>
    <lineage>
        <taxon>Bacteria</taxon>
        <taxon>Bacillati</taxon>
        <taxon>Bacillota</taxon>
        <taxon>Bacilli</taxon>
        <taxon>Lactobacillales</taxon>
        <taxon>Lactobacillaceae</taxon>
        <taxon>Lactobacillus</taxon>
    </lineage>
</organism>
<protein>
    <submittedName>
        <fullName evidence="1">Uncharacterized protein</fullName>
    </submittedName>
</protein>
<dbReference type="AlphaFoldDB" id="D4YUK9"/>
<dbReference type="eggNOG" id="ENOG503180C">
    <property type="taxonomic scope" value="Bacteria"/>
</dbReference>
<dbReference type="PATRIC" id="fig|585524.9.peg.1429"/>
<dbReference type="RefSeq" id="WP_006352371.1">
    <property type="nucleotide sequence ID" value="NZ_ADNY01000047.1"/>
</dbReference>
<evidence type="ECO:0000313" key="1">
    <source>
        <dbReference type="EMBL" id="EFG55158.1"/>
    </source>
</evidence>